<dbReference type="Pfam" id="PF03171">
    <property type="entry name" value="2OG-FeII_Oxy"/>
    <property type="match status" value="1"/>
</dbReference>
<dbReference type="GO" id="GO:0046872">
    <property type="term" value="F:metal ion binding"/>
    <property type="evidence" value="ECO:0007669"/>
    <property type="project" value="UniProtKB-KW"/>
</dbReference>
<dbReference type="InterPro" id="IPR026992">
    <property type="entry name" value="DIOX_N"/>
</dbReference>
<keyword evidence="4 5" id="KW-0408">Iron</keyword>
<evidence type="ECO:0000256" key="1">
    <source>
        <dbReference type="ARBA" id="ARBA00008056"/>
    </source>
</evidence>
<reference evidence="7" key="1">
    <citation type="submission" date="2023-10" db="EMBL/GenBank/DDBJ databases">
        <title>Chromosome-level genome of the transformable northern wattle, Acacia crassicarpa.</title>
        <authorList>
            <person name="Massaro I."/>
            <person name="Sinha N.R."/>
            <person name="Poethig S."/>
            <person name="Leichty A.R."/>
        </authorList>
    </citation>
    <scope>NUCLEOTIDE SEQUENCE</scope>
    <source>
        <strain evidence="7">Acra3RX</strain>
        <tissue evidence="7">Leaf</tissue>
    </source>
</reference>
<dbReference type="InterPro" id="IPR005123">
    <property type="entry name" value="Oxoglu/Fe-dep_dioxygenase_dom"/>
</dbReference>
<dbReference type="InterPro" id="IPR027443">
    <property type="entry name" value="IPNS-like_sf"/>
</dbReference>
<protein>
    <recommendedName>
        <fullName evidence="6">Fe2OG dioxygenase domain-containing protein</fullName>
    </recommendedName>
</protein>
<evidence type="ECO:0000313" key="8">
    <source>
        <dbReference type="Proteomes" id="UP001293593"/>
    </source>
</evidence>
<keyword evidence="8" id="KW-1185">Reference proteome</keyword>
<dbReference type="PANTHER" id="PTHR47991">
    <property type="entry name" value="OXOGLUTARATE/IRON-DEPENDENT DIOXYGENASE"/>
    <property type="match status" value="1"/>
</dbReference>
<dbReference type="Proteomes" id="UP001293593">
    <property type="component" value="Unassembled WGS sequence"/>
</dbReference>
<sequence length="282" mass="32152">MQLINHGVRPSLVENVKKGVEEFFNLPVEEKTKFKKKAGEVEGYGQLFVVSEEQKLDWADMLHLTTLPPEARKPHLFPNLPLPFRDNLNEYCTELRKLAMELIMLMGEALNIEGTQMRELFEQGSQTVRMNYYPACPQPEKVIGLNPHSDASALTILLQVNDMQGLQIKKDDAWVPINPLPHAFVVNVGDIFEVVSSNGIYKSIEHRATVNSKKERMSMATFFNARSDGVIGPSPNLVTSERPPQFKTIPMSDFWKTFYTRQLRGKSNLDYLWIANDTHEST</sequence>
<evidence type="ECO:0000256" key="3">
    <source>
        <dbReference type="ARBA" id="ARBA00022896"/>
    </source>
</evidence>
<keyword evidence="3" id="KW-0847">Vitamin C</keyword>
<dbReference type="PROSITE" id="PS51471">
    <property type="entry name" value="FE2OG_OXY"/>
    <property type="match status" value="1"/>
</dbReference>
<dbReference type="Gene3D" id="2.60.120.330">
    <property type="entry name" value="B-lactam Antibiotic, Isopenicillin N Synthase, Chain"/>
    <property type="match status" value="1"/>
</dbReference>
<gene>
    <name evidence="7" type="ORF">QN277_004806</name>
</gene>
<proteinExistence type="inferred from homology"/>
<accession>A0AAE1J148</accession>
<evidence type="ECO:0000256" key="4">
    <source>
        <dbReference type="ARBA" id="ARBA00023004"/>
    </source>
</evidence>
<dbReference type="FunFam" id="2.60.120.330:FF:000079">
    <property type="entry name" value="Protein SRG1"/>
    <property type="match status" value="1"/>
</dbReference>
<dbReference type="AlphaFoldDB" id="A0AAE1J148"/>
<organism evidence="7 8">
    <name type="scientific">Acacia crassicarpa</name>
    <name type="common">northern wattle</name>
    <dbReference type="NCBI Taxonomy" id="499986"/>
    <lineage>
        <taxon>Eukaryota</taxon>
        <taxon>Viridiplantae</taxon>
        <taxon>Streptophyta</taxon>
        <taxon>Embryophyta</taxon>
        <taxon>Tracheophyta</taxon>
        <taxon>Spermatophyta</taxon>
        <taxon>Magnoliopsida</taxon>
        <taxon>eudicotyledons</taxon>
        <taxon>Gunneridae</taxon>
        <taxon>Pentapetalae</taxon>
        <taxon>rosids</taxon>
        <taxon>fabids</taxon>
        <taxon>Fabales</taxon>
        <taxon>Fabaceae</taxon>
        <taxon>Caesalpinioideae</taxon>
        <taxon>mimosoid clade</taxon>
        <taxon>Acacieae</taxon>
        <taxon>Acacia</taxon>
    </lineage>
</organism>
<dbReference type="InterPro" id="IPR050295">
    <property type="entry name" value="Plant_2OG-oxidoreductases"/>
</dbReference>
<dbReference type="Pfam" id="PF14226">
    <property type="entry name" value="DIOX_N"/>
    <property type="match status" value="1"/>
</dbReference>
<comment type="similarity">
    <text evidence="1 5">Belongs to the iron/ascorbate-dependent oxidoreductase family.</text>
</comment>
<dbReference type="InterPro" id="IPR044861">
    <property type="entry name" value="IPNS-like_FE2OG_OXY"/>
</dbReference>
<evidence type="ECO:0000313" key="7">
    <source>
        <dbReference type="EMBL" id="KAK4261867.1"/>
    </source>
</evidence>
<evidence type="ECO:0000256" key="2">
    <source>
        <dbReference type="ARBA" id="ARBA00022723"/>
    </source>
</evidence>
<comment type="caution">
    <text evidence="7">The sequence shown here is derived from an EMBL/GenBank/DDBJ whole genome shotgun (WGS) entry which is preliminary data.</text>
</comment>
<feature type="domain" description="Fe2OG dioxygenase" evidence="6">
    <location>
        <begin position="124"/>
        <end position="225"/>
    </location>
</feature>
<evidence type="ECO:0000256" key="5">
    <source>
        <dbReference type="RuleBase" id="RU003682"/>
    </source>
</evidence>
<dbReference type="EMBL" id="JAWXYG010000010">
    <property type="protein sequence ID" value="KAK4261867.1"/>
    <property type="molecule type" value="Genomic_DNA"/>
</dbReference>
<dbReference type="GO" id="GO:0016491">
    <property type="term" value="F:oxidoreductase activity"/>
    <property type="evidence" value="ECO:0007669"/>
    <property type="project" value="UniProtKB-KW"/>
</dbReference>
<dbReference type="GO" id="GO:0031418">
    <property type="term" value="F:L-ascorbic acid binding"/>
    <property type="evidence" value="ECO:0007669"/>
    <property type="project" value="UniProtKB-KW"/>
</dbReference>
<keyword evidence="5" id="KW-0560">Oxidoreductase</keyword>
<name>A0AAE1J148_9FABA</name>
<keyword evidence="2 5" id="KW-0479">Metal-binding</keyword>
<evidence type="ECO:0000259" key="6">
    <source>
        <dbReference type="PROSITE" id="PS51471"/>
    </source>
</evidence>
<dbReference type="SUPFAM" id="SSF51197">
    <property type="entry name" value="Clavaminate synthase-like"/>
    <property type="match status" value="1"/>
</dbReference>